<protein>
    <submittedName>
        <fullName evidence="1">Putative integral membrane protein</fullName>
    </submittedName>
</protein>
<dbReference type="HOGENOM" id="CLU_011640_1_0_1"/>
<dbReference type="EMBL" id="KB705903">
    <property type="protein sequence ID" value="EMR70250.1"/>
    <property type="molecule type" value="Genomic_DNA"/>
</dbReference>
<keyword evidence="2" id="KW-1185">Reference proteome</keyword>
<dbReference type="eggNOG" id="ENOG502RFFW">
    <property type="taxonomic scope" value="Eukaryota"/>
</dbReference>
<proteinExistence type="predicted"/>
<reference evidence="2" key="1">
    <citation type="journal article" date="2013" name="Genome Announc.">
        <title>Draft genome sequence of the grapevine dieback fungus Eutypa lata UCR-EL1.</title>
        <authorList>
            <person name="Blanco-Ulate B."/>
            <person name="Rolshausen P.E."/>
            <person name="Cantu D."/>
        </authorList>
    </citation>
    <scope>NUCLEOTIDE SEQUENCE [LARGE SCALE GENOMIC DNA]</scope>
    <source>
        <strain evidence="2">UCR-EL1</strain>
    </source>
</reference>
<gene>
    <name evidence="1" type="ORF">UCREL1_2730</name>
</gene>
<organism evidence="1 2">
    <name type="scientific">Eutypa lata (strain UCR-EL1)</name>
    <name type="common">Grapevine dieback disease fungus</name>
    <name type="synonym">Eutypa armeniacae</name>
    <dbReference type="NCBI Taxonomy" id="1287681"/>
    <lineage>
        <taxon>Eukaryota</taxon>
        <taxon>Fungi</taxon>
        <taxon>Dikarya</taxon>
        <taxon>Ascomycota</taxon>
        <taxon>Pezizomycotina</taxon>
        <taxon>Sordariomycetes</taxon>
        <taxon>Xylariomycetidae</taxon>
        <taxon>Xylariales</taxon>
        <taxon>Diatrypaceae</taxon>
        <taxon>Eutypa</taxon>
    </lineage>
</organism>
<dbReference type="AlphaFoldDB" id="M7TU90"/>
<dbReference type="Proteomes" id="UP000012174">
    <property type="component" value="Unassembled WGS sequence"/>
</dbReference>
<sequence>MVICQACYEDQILTHRDFAENFEPAAHPQPADQMWSCDMAVPYVIREYNIRAKSHDWVSFVREVSARLSLRPCPGGKGIYPDGPDGRKWFTPTVSDTTSGFLVCAACFCDYVLHTGQESRWRSAGDELVPVFGVSVRCCLGGRHNVAMLAGRMLETGQYDELFWPAVETVCTEPACETEGIPAGAAKWYTLRSNPPGFGVCGACYATIVAPYGVADMFVRKTDIAPDATLICTFNSAMPRGTMYASRFLVMMLTRDPGPLERFASDYAYILPCRGAKHIENARWWGWGDCTICPECQHEFVRGTALADAMPLQGVQIAGSVMCEMYSARMRKLYLAACAVGPPADPTPLLEASRQRRAVWRETVPLMERLTRDQRLKFGRQQMLQSQSSFYTHIGRSHAAAMQSGIRYDVAGLGTGFGNQLEITGAQYGRQAAQMGSQIGGGVWVQIEMLEKRWEEVE</sequence>
<evidence type="ECO:0000313" key="1">
    <source>
        <dbReference type="EMBL" id="EMR70250.1"/>
    </source>
</evidence>
<accession>M7TU90</accession>
<evidence type="ECO:0000313" key="2">
    <source>
        <dbReference type="Proteomes" id="UP000012174"/>
    </source>
</evidence>
<dbReference type="STRING" id="1287681.M7TU90"/>
<name>M7TU90_EUTLA</name>
<dbReference type="OMA" id="HNNWNGF"/>
<dbReference type="OrthoDB" id="5324692at2759"/>
<dbReference type="KEGG" id="ela:UCREL1_2730"/>